<accession>A0A699TUE2</accession>
<organism evidence="1">
    <name type="scientific">Tanacetum cinerariifolium</name>
    <name type="common">Dalmatian daisy</name>
    <name type="synonym">Chrysanthemum cinerariifolium</name>
    <dbReference type="NCBI Taxonomy" id="118510"/>
    <lineage>
        <taxon>Eukaryota</taxon>
        <taxon>Viridiplantae</taxon>
        <taxon>Streptophyta</taxon>
        <taxon>Embryophyta</taxon>
        <taxon>Tracheophyta</taxon>
        <taxon>Spermatophyta</taxon>
        <taxon>Magnoliopsida</taxon>
        <taxon>eudicotyledons</taxon>
        <taxon>Gunneridae</taxon>
        <taxon>Pentapetalae</taxon>
        <taxon>asterids</taxon>
        <taxon>campanulids</taxon>
        <taxon>Asterales</taxon>
        <taxon>Asteraceae</taxon>
        <taxon>Asteroideae</taxon>
        <taxon>Anthemideae</taxon>
        <taxon>Anthemidinae</taxon>
        <taxon>Tanacetum</taxon>
    </lineage>
</organism>
<proteinExistence type="predicted"/>
<evidence type="ECO:0000313" key="1">
    <source>
        <dbReference type="EMBL" id="GFD12686.1"/>
    </source>
</evidence>
<name>A0A699TUE2_TANCI</name>
<protein>
    <submittedName>
        <fullName evidence="1">Uncharacterized protein</fullName>
    </submittedName>
</protein>
<comment type="caution">
    <text evidence="1">The sequence shown here is derived from an EMBL/GenBank/DDBJ whole genome shotgun (WGS) entry which is preliminary data.</text>
</comment>
<feature type="non-terminal residue" evidence="1">
    <location>
        <position position="1"/>
    </location>
</feature>
<dbReference type="AlphaFoldDB" id="A0A699TUE2"/>
<dbReference type="EMBL" id="BKCJ011267295">
    <property type="protein sequence ID" value="GFD12686.1"/>
    <property type="molecule type" value="Genomic_DNA"/>
</dbReference>
<gene>
    <name evidence="1" type="ORF">Tci_884655</name>
</gene>
<sequence>SFLEGGTYGVEEEGFCMSPELIVAGVILLSAGPELLCSEAIAISSSKSTWMVSTIRLVRQLLIRKSFFVGA</sequence>
<reference evidence="1" key="1">
    <citation type="journal article" date="2019" name="Sci. Rep.">
        <title>Draft genome of Tanacetum cinerariifolium, the natural source of mosquito coil.</title>
        <authorList>
            <person name="Yamashiro T."/>
            <person name="Shiraishi A."/>
            <person name="Satake H."/>
            <person name="Nakayama K."/>
        </authorList>
    </citation>
    <scope>NUCLEOTIDE SEQUENCE</scope>
</reference>